<accession>A0A2R9C675</accession>
<name>A0A2R9C675_PANPA</name>
<dbReference type="PANTHER" id="PTHR37875:SF1">
    <property type="entry name" value="CHROMOSOME 3 OPEN READING FRAME 22"/>
    <property type="match status" value="1"/>
</dbReference>
<dbReference type="Bgee" id="ENSPPAG00000041480">
    <property type="expression patterns" value="Expressed in testis and 1 other cell type or tissue"/>
</dbReference>
<dbReference type="GeneTree" id="ENSGT00390000004778"/>
<evidence type="ECO:0000313" key="1">
    <source>
        <dbReference type="Ensembl" id="ENSPPAP00000037421.1"/>
    </source>
</evidence>
<dbReference type="STRING" id="9597.ENSPPAP00000037421"/>
<dbReference type="InterPro" id="IPR038782">
    <property type="entry name" value="C3orf22"/>
</dbReference>
<reference evidence="1" key="2">
    <citation type="submission" date="2025-08" db="UniProtKB">
        <authorList>
            <consortium name="Ensembl"/>
        </authorList>
    </citation>
    <scope>IDENTIFICATION</scope>
</reference>
<dbReference type="KEGG" id="pps:100992765"/>
<dbReference type="EMBL" id="AJFE02050379">
    <property type="status" value="NOT_ANNOTATED_CDS"/>
    <property type="molecule type" value="Genomic_DNA"/>
</dbReference>
<dbReference type="GO" id="GO:0005737">
    <property type="term" value="C:cytoplasm"/>
    <property type="evidence" value="ECO:0007669"/>
    <property type="project" value="Ensembl"/>
</dbReference>
<keyword evidence="2" id="KW-1185">Reference proteome</keyword>
<proteinExistence type="predicted"/>
<dbReference type="PANTHER" id="PTHR37875">
    <property type="entry name" value="HYPOTHETICAL PROTEIN LOC685964"/>
    <property type="match status" value="1"/>
</dbReference>
<reference evidence="1" key="3">
    <citation type="submission" date="2025-09" db="UniProtKB">
        <authorList>
            <consortium name="Ensembl"/>
        </authorList>
    </citation>
    <scope>IDENTIFICATION</scope>
</reference>
<gene>
    <name evidence="1" type="primary">C3orf22</name>
</gene>
<dbReference type="AlphaFoldDB" id="A0A2R9C675"/>
<dbReference type="OMA" id="HTEAACP"/>
<dbReference type="Proteomes" id="UP000240080">
    <property type="component" value="Chromosome 3"/>
</dbReference>
<evidence type="ECO:0000313" key="2">
    <source>
        <dbReference type="Proteomes" id="UP000240080"/>
    </source>
</evidence>
<sequence length="141" mass="15685">MDSSACKKFHQSKKWRIQAQENFAKKFPYRLSWLTEPDPEPLQPWEVTNDSNTVQLPLQKRLVPTRSIPVRGLGAPDFTSPSGSCPAPLPAPSPPPLCNLWELKLLSRRLPRQLAFLLSTQHTEAACPQTSEAAGLSRGLS</sequence>
<reference evidence="1 2" key="1">
    <citation type="journal article" date="2012" name="Nature">
        <title>The bonobo genome compared with the chimpanzee and human genomes.</title>
        <authorList>
            <person name="Prufer K."/>
            <person name="Munch K."/>
            <person name="Hellmann I."/>
            <person name="Akagi K."/>
            <person name="Miller J.R."/>
            <person name="Walenz B."/>
            <person name="Koren S."/>
            <person name="Sutton G."/>
            <person name="Kodira C."/>
            <person name="Winer R."/>
            <person name="Knight J.R."/>
            <person name="Mullikin J.C."/>
            <person name="Meader S.J."/>
            <person name="Ponting C.P."/>
            <person name="Lunter G."/>
            <person name="Higashino S."/>
            <person name="Hobolth A."/>
            <person name="Dutheil J."/>
            <person name="Karakoc E."/>
            <person name="Alkan C."/>
            <person name="Sajjadian S."/>
            <person name="Catacchio C.R."/>
            <person name="Ventura M."/>
            <person name="Marques-Bonet T."/>
            <person name="Eichler E.E."/>
            <person name="Andre C."/>
            <person name="Atencia R."/>
            <person name="Mugisha L."/>
            <person name="Junhold J."/>
            <person name="Patterson N."/>
            <person name="Siebauer M."/>
            <person name="Good J.M."/>
            <person name="Fischer A."/>
            <person name="Ptak S.E."/>
            <person name="Lachmann M."/>
            <person name="Symer D.E."/>
            <person name="Mailund T."/>
            <person name="Schierup M.H."/>
            <person name="Andres A.M."/>
            <person name="Kelso J."/>
            <person name="Paabo S."/>
        </authorList>
    </citation>
    <scope>NUCLEOTIDE SEQUENCE [LARGE SCALE GENOMIC DNA]</scope>
</reference>
<organism evidence="1 2">
    <name type="scientific">Pan paniscus</name>
    <name type="common">Pygmy chimpanzee</name>
    <name type="synonym">Bonobo</name>
    <dbReference type="NCBI Taxonomy" id="9597"/>
    <lineage>
        <taxon>Eukaryota</taxon>
        <taxon>Metazoa</taxon>
        <taxon>Chordata</taxon>
        <taxon>Craniata</taxon>
        <taxon>Vertebrata</taxon>
        <taxon>Euteleostomi</taxon>
        <taxon>Mammalia</taxon>
        <taxon>Eutheria</taxon>
        <taxon>Euarchontoglires</taxon>
        <taxon>Primates</taxon>
        <taxon>Haplorrhini</taxon>
        <taxon>Catarrhini</taxon>
        <taxon>Hominidae</taxon>
        <taxon>Pan</taxon>
    </lineage>
</organism>
<protein>
    <submittedName>
        <fullName evidence="1">Chromosome 3 open reading frame 22</fullName>
    </submittedName>
</protein>
<dbReference type="Ensembl" id="ENSPPAT00000060321.1">
    <property type="protein sequence ID" value="ENSPPAP00000037421.1"/>
    <property type="gene ID" value="ENSPPAG00000041480.1"/>
</dbReference>